<feature type="transmembrane region" description="Helical" evidence="9">
    <location>
        <begin position="6"/>
        <end position="25"/>
    </location>
</feature>
<dbReference type="NCBIfam" id="TIGR01411">
    <property type="entry name" value="tatAE"/>
    <property type="match status" value="1"/>
</dbReference>
<dbReference type="PANTHER" id="PTHR42982:SF1">
    <property type="entry name" value="SEC-INDEPENDENT PROTEIN TRANSLOCASE PROTEIN TATA"/>
    <property type="match status" value="1"/>
</dbReference>
<dbReference type="GO" id="GO:0033281">
    <property type="term" value="C:TAT protein transport complex"/>
    <property type="evidence" value="ECO:0007669"/>
    <property type="project" value="UniProtKB-UniRule"/>
</dbReference>
<proteinExistence type="inferred from homology"/>
<keyword evidence="4 9" id="KW-0812">Transmembrane</keyword>
<gene>
    <name evidence="9" type="primary">tatA</name>
    <name evidence="11" type="ORF">GCM10007415_17890</name>
</gene>
<keyword evidence="3 9" id="KW-1003">Cell membrane</keyword>
<dbReference type="GO" id="GO:0008320">
    <property type="term" value="F:protein transmembrane transporter activity"/>
    <property type="evidence" value="ECO:0007669"/>
    <property type="project" value="UniProtKB-UniRule"/>
</dbReference>
<evidence type="ECO:0000256" key="5">
    <source>
        <dbReference type="ARBA" id="ARBA00022927"/>
    </source>
</evidence>
<comment type="subunit">
    <text evidence="9">Forms a complex with TatC.</text>
</comment>
<evidence type="ECO:0000256" key="9">
    <source>
        <dbReference type="HAMAP-Rule" id="MF_00236"/>
    </source>
</evidence>
<comment type="function">
    <text evidence="9">Part of the twin-arginine translocation (Tat) system that transports large folded proteins containing a characteristic twin-arginine motif in their signal peptide across membranes. TatA could form the protein-conducting channel of the Tat system.</text>
</comment>
<dbReference type="EMBL" id="BMER01000001">
    <property type="protein sequence ID" value="GGG84998.1"/>
    <property type="molecule type" value="Genomic_DNA"/>
</dbReference>
<keyword evidence="6 9" id="KW-1133">Transmembrane helix</keyword>
<comment type="subcellular location">
    <subcellularLocation>
        <location evidence="1 9">Cell membrane</location>
        <topology evidence="1 9">Single-pass membrane protein</topology>
    </subcellularLocation>
</comment>
<evidence type="ECO:0000256" key="4">
    <source>
        <dbReference type="ARBA" id="ARBA00022692"/>
    </source>
</evidence>
<sequence length="65" mass="7395">MLDSVLLFLGAQEIILIVLALLLLFGGRKIPELMRGMGRGIREFKEGQKENPKESPKEELEENKQ</sequence>
<reference evidence="11" key="1">
    <citation type="journal article" date="2014" name="Int. J. Syst. Evol. Microbiol.">
        <title>Complete genome sequence of Corynebacterium casei LMG S-19264T (=DSM 44701T), isolated from a smear-ripened cheese.</title>
        <authorList>
            <consortium name="US DOE Joint Genome Institute (JGI-PGF)"/>
            <person name="Walter F."/>
            <person name="Albersmeier A."/>
            <person name="Kalinowski J."/>
            <person name="Ruckert C."/>
        </authorList>
    </citation>
    <scope>NUCLEOTIDE SEQUENCE</scope>
    <source>
        <strain evidence="11">CGMCC 1.12195</strain>
    </source>
</reference>
<dbReference type="Proteomes" id="UP000660862">
    <property type="component" value="Unassembled WGS sequence"/>
</dbReference>
<keyword evidence="8 9" id="KW-0472">Membrane</keyword>
<evidence type="ECO:0000256" key="7">
    <source>
        <dbReference type="ARBA" id="ARBA00023010"/>
    </source>
</evidence>
<accession>A0A917HP19</accession>
<dbReference type="GO" id="GO:0043953">
    <property type="term" value="P:protein transport by the Tat complex"/>
    <property type="evidence" value="ECO:0007669"/>
    <property type="project" value="UniProtKB-UniRule"/>
</dbReference>
<evidence type="ECO:0000256" key="3">
    <source>
        <dbReference type="ARBA" id="ARBA00022475"/>
    </source>
</evidence>
<comment type="similarity">
    <text evidence="9">Belongs to the TatA/E family.</text>
</comment>
<dbReference type="Gene3D" id="1.20.5.3310">
    <property type="match status" value="1"/>
</dbReference>
<comment type="caution">
    <text evidence="11">The sequence shown here is derived from an EMBL/GenBank/DDBJ whole genome shotgun (WGS) entry which is preliminary data.</text>
</comment>
<dbReference type="InterPro" id="IPR006312">
    <property type="entry name" value="TatA/E"/>
</dbReference>
<evidence type="ECO:0000313" key="11">
    <source>
        <dbReference type="EMBL" id="GGG84998.1"/>
    </source>
</evidence>
<evidence type="ECO:0000256" key="10">
    <source>
        <dbReference type="SAM" id="MobiDB-lite"/>
    </source>
</evidence>
<feature type="region of interest" description="Disordered" evidence="10">
    <location>
        <begin position="41"/>
        <end position="65"/>
    </location>
</feature>
<keyword evidence="2 9" id="KW-0813">Transport</keyword>
<evidence type="ECO:0000256" key="1">
    <source>
        <dbReference type="ARBA" id="ARBA00004162"/>
    </source>
</evidence>
<evidence type="ECO:0000256" key="2">
    <source>
        <dbReference type="ARBA" id="ARBA00022448"/>
    </source>
</evidence>
<protein>
    <recommendedName>
        <fullName evidence="9">Sec-independent protein translocase protein TatA</fullName>
    </recommendedName>
</protein>
<organism evidence="11 12">
    <name type="scientific">Parapedobacter pyrenivorans</name>
    <dbReference type="NCBI Taxonomy" id="1305674"/>
    <lineage>
        <taxon>Bacteria</taxon>
        <taxon>Pseudomonadati</taxon>
        <taxon>Bacteroidota</taxon>
        <taxon>Sphingobacteriia</taxon>
        <taxon>Sphingobacteriales</taxon>
        <taxon>Sphingobacteriaceae</taxon>
        <taxon>Parapedobacter</taxon>
    </lineage>
</organism>
<keyword evidence="5 9" id="KW-0653">Protein transport</keyword>
<dbReference type="HAMAP" id="MF_00236">
    <property type="entry name" value="TatA_E"/>
    <property type="match status" value="1"/>
</dbReference>
<evidence type="ECO:0000256" key="8">
    <source>
        <dbReference type="ARBA" id="ARBA00023136"/>
    </source>
</evidence>
<name>A0A917HP19_9SPHI</name>
<keyword evidence="7 9" id="KW-0811">Translocation</keyword>
<reference evidence="11" key="2">
    <citation type="submission" date="2020-09" db="EMBL/GenBank/DDBJ databases">
        <authorList>
            <person name="Sun Q."/>
            <person name="Zhou Y."/>
        </authorList>
    </citation>
    <scope>NUCLEOTIDE SEQUENCE</scope>
    <source>
        <strain evidence="11">CGMCC 1.12195</strain>
    </source>
</reference>
<dbReference type="RefSeq" id="WP_188505531.1">
    <property type="nucleotide sequence ID" value="NZ_BMER01000001.1"/>
</dbReference>
<evidence type="ECO:0000313" key="12">
    <source>
        <dbReference type="Proteomes" id="UP000660862"/>
    </source>
</evidence>
<dbReference type="AlphaFoldDB" id="A0A917HP19"/>
<dbReference type="InterPro" id="IPR003369">
    <property type="entry name" value="TatA/B/E"/>
</dbReference>
<dbReference type="Pfam" id="PF02416">
    <property type="entry name" value="TatA_B_E"/>
    <property type="match status" value="1"/>
</dbReference>
<dbReference type="PANTHER" id="PTHR42982">
    <property type="entry name" value="SEC-INDEPENDENT PROTEIN TRANSLOCASE PROTEIN TATA"/>
    <property type="match status" value="1"/>
</dbReference>
<evidence type="ECO:0000256" key="6">
    <source>
        <dbReference type="ARBA" id="ARBA00022989"/>
    </source>
</evidence>
<keyword evidence="12" id="KW-1185">Reference proteome</keyword>